<dbReference type="Proteomes" id="UP000175669">
    <property type="component" value="Unassembled WGS sequence"/>
</dbReference>
<reference evidence="3" key="1">
    <citation type="submission" date="2016-07" db="EMBL/GenBank/DDBJ databases">
        <authorList>
            <person name="Florea S."/>
            <person name="Webb J.S."/>
            <person name="Jaromczyk J."/>
            <person name="Schardl C.L."/>
        </authorList>
    </citation>
    <scope>NUCLEOTIDE SEQUENCE [LARGE SCALE GENOMIC DNA]</scope>
    <source>
        <strain evidence="3">KCTC 42131</strain>
    </source>
</reference>
<evidence type="ECO:0000256" key="1">
    <source>
        <dbReference type="SAM" id="Phobius"/>
    </source>
</evidence>
<accession>A0A1E8CKL4</accession>
<name>A0A1E8CKL4_9GAMM</name>
<keyword evidence="3" id="KW-1185">Reference proteome</keyword>
<comment type="caution">
    <text evidence="2">The sequence shown here is derived from an EMBL/GenBank/DDBJ whole genome shotgun (WGS) entry which is preliminary data.</text>
</comment>
<feature type="transmembrane region" description="Helical" evidence="1">
    <location>
        <begin position="12"/>
        <end position="29"/>
    </location>
</feature>
<dbReference type="STRING" id="1524254.PHACT_07245"/>
<keyword evidence="1" id="KW-0812">Transmembrane</keyword>
<sequence>MAQASASMDGLNICVIVILFIVKISFLIGCQSFNGDTSVFIPENGKKIVSFMFSVKSAEAGML</sequence>
<evidence type="ECO:0000313" key="3">
    <source>
        <dbReference type="Proteomes" id="UP000175669"/>
    </source>
</evidence>
<protein>
    <submittedName>
        <fullName evidence="2">Uncharacterized protein</fullName>
    </submittedName>
</protein>
<dbReference type="AlphaFoldDB" id="A0A1E8CKL4"/>
<keyword evidence="1" id="KW-0472">Membrane</keyword>
<proteinExistence type="predicted"/>
<organism evidence="2 3">
    <name type="scientific">Pseudohongiella acticola</name>
    <dbReference type="NCBI Taxonomy" id="1524254"/>
    <lineage>
        <taxon>Bacteria</taxon>
        <taxon>Pseudomonadati</taxon>
        <taxon>Pseudomonadota</taxon>
        <taxon>Gammaproteobacteria</taxon>
        <taxon>Pseudomonadales</taxon>
        <taxon>Pseudohongiellaceae</taxon>
        <taxon>Pseudohongiella</taxon>
    </lineage>
</organism>
<gene>
    <name evidence="2" type="ORF">PHACT_07245</name>
</gene>
<evidence type="ECO:0000313" key="2">
    <source>
        <dbReference type="EMBL" id="OFE12958.1"/>
    </source>
</evidence>
<keyword evidence="1" id="KW-1133">Transmembrane helix</keyword>
<dbReference type="EMBL" id="MASR01000001">
    <property type="protein sequence ID" value="OFE12958.1"/>
    <property type="molecule type" value="Genomic_DNA"/>
</dbReference>